<accession>A0AAF0U1K5</accession>
<protein>
    <submittedName>
        <fullName evidence="1">Uncharacterized protein</fullName>
    </submittedName>
</protein>
<evidence type="ECO:0000313" key="2">
    <source>
        <dbReference type="Proteomes" id="UP001234989"/>
    </source>
</evidence>
<sequence length="135" mass="15529">MTLCMGEKYRSPIGWFEVVPVEDVQITEELSYGETPIAILDRQVRKLRTKEVASVKVLWRNKNREEVTWEGEDGMSSKWFSRVDLGLSFGIKIQLRPSSLGCDKLGIRATSYSRLSASHVMRCIVMLLVWGWDVF</sequence>
<dbReference type="PANTHER" id="PTHR46148:SF58">
    <property type="entry name" value="RETROTRANSPOSON PROTEIN"/>
    <property type="match status" value="1"/>
</dbReference>
<evidence type="ECO:0000313" key="1">
    <source>
        <dbReference type="EMBL" id="WMV37556.1"/>
    </source>
</evidence>
<organism evidence="1 2">
    <name type="scientific">Solanum verrucosum</name>
    <dbReference type="NCBI Taxonomy" id="315347"/>
    <lineage>
        <taxon>Eukaryota</taxon>
        <taxon>Viridiplantae</taxon>
        <taxon>Streptophyta</taxon>
        <taxon>Embryophyta</taxon>
        <taxon>Tracheophyta</taxon>
        <taxon>Spermatophyta</taxon>
        <taxon>Magnoliopsida</taxon>
        <taxon>eudicotyledons</taxon>
        <taxon>Gunneridae</taxon>
        <taxon>Pentapetalae</taxon>
        <taxon>asterids</taxon>
        <taxon>lamiids</taxon>
        <taxon>Solanales</taxon>
        <taxon>Solanaceae</taxon>
        <taxon>Solanoideae</taxon>
        <taxon>Solaneae</taxon>
        <taxon>Solanum</taxon>
    </lineage>
</organism>
<reference evidence="1" key="1">
    <citation type="submission" date="2023-08" db="EMBL/GenBank/DDBJ databases">
        <title>A de novo genome assembly of Solanum verrucosum Schlechtendal, a Mexican diploid species geographically isolated from the other diploid A-genome species in potato relatives.</title>
        <authorList>
            <person name="Hosaka K."/>
        </authorList>
    </citation>
    <scope>NUCLEOTIDE SEQUENCE</scope>
    <source>
        <tissue evidence="1">Young leaves</tissue>
    </source>
</reference>
<keyword evidence="2" id="KW-1185">Reference proteome</keyword>
<dbReference type="AlphaFoldDB" id="A0AAF0U1K5"/>
<dbReference type="EMBL" id="CP133618">
    <property type="protein sequence ID" value="WMV37556.1"/>
    <property type="molecule type" value="Genomic_DNA"/>
</dbReference>
<name>A0AAF0U1K5_SOLVR</name>
<dbReference type="Proteomes" id="UP001234989">
    <property type="component" value="Chromosome 7"/>
</dbReference>
<gene>
    <name evidence="1" type="ORF">MTR67_030941</name>
</gene>
<dbReference type="PANTHER" id="PTHR46148">
    <property type="entry name" value="CHROMO DOMAIN-CONTAINING PROTEIN"/>
    <property type="match status" value="1"/>
</dbReference>
<proteinExistence type="predicted"/>